<keyword evidence="8" id="KW-1185">Reference proteome</keyword>
<dbReference type="GO" id="GO:0019887">
    <property type="term" value="F:protein kinase regulator activity"/>
    <property type="evidence" value="ECO:0007669"/>
    <property type="project" value="TreeGrafter"/>
</dbReference>
<evidence type="ECO:0000259" key="6">
    <source>
        <dbReference type="PROSITE" id="PS51371"/>
    </source>
</evidence>
<dbReference type="SMART" id="SM00116">
    <property type="entry name" value="CBS"/>
    <property type="match status" value="2"/>
</dbReference>
<dbReference type="PANTHER" id="PTHR13780:SF32">
    <property type="entry name" value="CBS DOMAIN-CONTAINING PROTEIN"/>
    <property type="match status" value="1"/>
</dbReference>
<feature type="domain" description="CBS" evidence="6">
    <location>
        <begin position="122"/>
        <end position="178"/>
    </location>
</feature>
<dbReference type="InterPro" id="IPR000644">
    <property type="entry name" value="CBS_dom"/>
</dbReference>
<dbReference type="Gene3D" id="3.10.580.10">
    <property type="entry name" value="CBS-domain"/>
    <property type="match status" value="2"/>
</dbReference>
<dbReference type="PANTHER" id="PTHR13780">
    <property type="entry name" value="AMP-ACTIVATED PROTEIN KINASE, GAMMA REGULATORY SUBUNIT"/>
    <property type="match status" value="1"/>
</dbReference>
<evidence type="ECO:0000313" key="7">
    <source>
        <dbReference type="EMBL" id="KAK5972588.1"/>
    </source>
</evidence>
<dbReference type="GO" id="GO:0005634">
    <property type="term" value="C:nucleus"/>
    <property type="evidence" value="ECO:0007669"/>
    <property type="project" value="TreeGrafter"/>
</dbReference>
<reference evidence="7 8" key="1">
    <citation type="submission" date="2019-10" db="EMBL/GenBank/DDBJ databases">
        <title>Assembly and Annotation for the nematode Trichostrongylus colubriformis.</title>
        <authorList>
            <person name="Martin J."/>
        </authorList>
    </citation>
    <scope>NUCLEOTIDE SEQUENCE [LARGE SCALE GENOMIC DNA]</scope>
    <source>
        <strain evidence="7">G859</strain>
        <tissue evidence="7">Whole worm</tissue>
    </source>
</reference>
<comment type="subunit">
    <text evidence="4">AMPK is a heterotrimer of an alpha catalytic subunit (PRKAA1 or PRKAA2), a beta (PRKAB1 or PRKAB2) and a gamma non-catalytic subunits (PRKAG1, PRKAG2 or PRKAG3). Interacts with FNIP1 and FNIP2.</text>
</comment>
<evidence type="ECO:0000313" key="8">
    <source>
        <dbReference type="Proteomes" id="UP001331761"/>
    </source>
</evidence>
<evidence type="ECO:0000256" key="1">
    <source>
        <dbReference type="ARBA" id="ARBA00006750"/>
    </source>
</evidence>
<evidence type="ECO:0000256" key="5">
    <source>
        <dbReference type="PROSITE-ProRule" id="PRU00703"/>
    </source>
</evidence>
<dbReference type="CDD" id="cd02205">
    <property type="entry name" value="CBS_pair_SF"/>
    <property type="match status" value="1"/>
</dbReference>
<evidence type="ECO:0000256" key="4">
    <source>
        <dbReference type="ARBA" id="ARBA00025878"/>
    </source>
</evidence>
<organism evidence="7 8">
    <name type="scientific">Trichostrongylus colubriformis</name>
    <name type="common">Black scour worm</name>
    <dbReference type="NCBI Taxonomy" id="6319"/>
    <lineage>
        <taxon>Eukaryota</taxon>
        <taxon>Metazoa</taxon>
        <taxon>Ecdysozoa</taxon>
        <taxon>Nematoda</taxon>
        <taxon>Chromadorea</taxon>
        <taxon>Rhabditida</taxon>
        <taxon>Rhabditina</taxon>
        <taxon>Rhabditomorpha</taxon>
        <taxon>Strongyloidea</taxon>
        <taxon>Trichostrongylidae</taxon>
        <taxon>Trichostrongylus</taxon>
    </lineage>
</organism>
<keyword evidence="3 5" id="KW-0129">CBS domain</keyword>
<comment type="caution">
    <text evidence="7">The sequence shown here is derived from an EMBL/GenBank/DDBJ whole genome shotgun (WGS) entry which is preliminary data.</text>
</comment>
<dbReference type="Pfam" id="PF00571">
    <property type="entry name" value="CBS"/>
    <property type="match status" value="2"/>
</dbReference>
<name>A0AAN8IJC4_TRICO</name>
<dbReference type="GO" id="GO:0005737">
    <property type="term" value="C:cytoplasm"/>
    <property type="evidence" value="ECO:0007669"/>
    <property type="project" value="TreeGrafter"/>
</dbReference>
<keyword evidence="2" id="KW-0677">Repeat</keyword>
<dbReference type="InterPro" id="IPR046342">
    <property type="entry name" value="CBS_dom_sf"/>
</dbReference>
<dbReference type="EMBL" id="WIXE01016508">
    <property type="protein sequence ID" value="KAK5972588.1"/>
    <property type="molecule type" value="Genomic_DNA"/>
</dbReference>
<dbReference type="InterPro" id="IPR050511">
    <property type="entry name" value="AMPK_gamma/SDS23_families"/>
</dbReference>
<dbReference type="AlphaFoldDB" id="A0AAN8IJC4"/>
<dbReference type="Proteomes" id="UP001331761">
    <property type="component" value="Unassembled WGS sequence"/>
</dbReference>
<evidence type="ECO:0000256" key="3">
    <source>
        <dbReference type="ARBA" id="ARBA00023122"/>
    </source>
</evidence>
<dbReference type="GO" id="GO:0031588">
    <property type="term" value="C:nucleotide-activated protein kinase complex"/>
    <property type="evidence" value="ECO:0007669"/>
    <property type="project" value="TreeGrafter"/>
</dbReference>
<protein>
    <submittedName>
        <fullName evidence="7">CBS domain-containing protein</fullName>
    </submittedName>
</protein>
<dbReference type="GO" id="GO:0016208">
    <property type="term" value="F:AMP binding"/>
    <property type="evidence" value="ECO:0007669"/>
    <property type="project" value="TreeGrafter"/>
</dbReference>
<dbReference type="GO" id="GO:0019901">
    <property type="term" value="F:protein kinase binding"/>
    <property type="evidence" value="ECO:0007669"/>
    <property type="project" value="TreeGrafter"/>
</dbReference>
<sequence>MICLNRIHRIPIVQFEEYCPNSEAKKQQGTLLYVLSLKTVFTETIVKLSDPKPSLCSHIKQKTISERRVGTWSRLYTVPQTATCEDAITLFLEKRISSVPVVDSYGRMLGVIKIPIMDIIASLTPSVYGTSTMTIYDCIAIMVHTDRQSLVIIDVERRPQGIISYSDIMDYIQNSSDSHHKLSLA</sequence>
<dbReference type="PROSITE" id="PS51371">
    <property type="entry name" value="CBS"/>
    <property type="match status" value="2"/>
</dbReference>
<feature type="domain" description="CBS" evidence="6">
    <location>
        <begin position="71"/>
        <end position="112"/>
    </location>
</feature>
<accession>A0AAN8IJC4</accession>
<comment type="similarity">
    <text evidence="1">Belongs to the 5'-AMP-activated protein kinase gamma subunit family.</text>
</comment>
<dbReference type="SUPFAM" id="SSF54631">
    <property type="entry name" value="CBS-domain pair"/>
    <property type="match status" value="1"/>
</dbReference>
<proteinExistence type="inferred from homology"/>
<gene>
    <name evidence="7" type="ORF">GCK32_001463</name>
</gene>
<evidence type="ECO:0000256" key="2">
    <source>
        <dbReference type="ARBA" id="ARBA00022737"/>
    </source>
</evidence>